<dbReference type="GO" id="GO:0052903">
    <property type="term" value="F:N(1)-acetylpolyamine oxidase (3-acetamidopropanal-forming) activity"/>
    <property type="evidence" value="ECO:0007669"/>
    <property type="project" value="UniProtKB-EC"/>
</dbReference>
<dbReference type="Gene3D" id="3.90.660.10">
    <property type="match status" value="1"/>
</dbReference>
<keyword evidence="9" id="KW-0007">Acetylation</keyword>
<keyword evidence="11" id="KW-0576">Peroxisome</keyword>
<dbReference type="Pfam" id="PF01593">
    <property type="entry name" value="Amino_oxidase"/>
    <property type="match status" value="1"/>
</dbReference>
<name>A0A8C4MEW6_EQUAS</name>
<accession>A0A8C4MEW6</accession>
<dbReference type="PANTHER" id="PTHR10742:SF405">
    <property type="entry name" value="PEROXISOMAL N(1)-ACETYL-SPERMINE_SPERMIDINE OXIDASE"/>
    <property type="match status" value="1"/>
</dbReference>
<evidence type="ECO:0000256" key="17">
    <source>
        <dbReference type="ARBA" id="ARBA00073790"/>
    </source>
</evidence>
<dbReference type="Ensembl" id="ENSEAST00005023992.1">
    <property type="protein sequence ID" value="ENSEASP00005022108.1"/>
    <property type="gene ID" value="ENSEASG00005015104.1"/>
</dbReference>
<comment type="similarity">
    <text evidence="4">Belongs to the flavin monoamine oxidase family.</text>
</comment>
<evidence type="ECO:0000256" key="7">
    <source>
        <dbReference type="ARBA" id="ARBA00022630"/>
    </source>
</evidence>
<feature type="domain" description="Amine oxidase" evidence="19">
    <location>
        <begin position="70"/>
        <end position="267"/>
    </location>
</feature>
<dbReference type="Gene3D" id="3.50.50.60">
    <property type="entry name" value="FAD/NAD(P)-binding domain"/>
    <property type="match status" value="2"/>
</dbReference>
<evidence type="ECO:0000256" key="4">
    <source>
        <dbReference type="ARBA" id="ARBA00005995"/>
    </source>
</evidence>
<comment type="catalytic activity">
    <reaction evidence="12">
        <text>N(1)-acetylspermine + O2 + H2O = 3-acetamidopropanal + spermidine + H2O2</text>
        <dbReference type="Rhea" id="RHEA:25800"/>
        <dbReference type="ChEBI" id="CHEBI:15377"/>
        <dbReference type="ChEBI" id="CHEBI:15379"/>
        <dbReference type="ChEBI" id="CHEBI:16240"/>
        <dbReference type="ChEBI" id="CHEBI:30322"/>
        <dbReference type="ChEBI" id="CHEBI:57834"/>
        <dbReference type="ChEBI" id="CHEBI:58101"/>
        <dbReference type="EC" id="1.5.3.13"/>
    </reaction>
</comment>
<proteinExistence type="inferred from homology"/>
<comment type="catalytic activity">
    <reaction evidence="14">
        <text>N(1)-acetylspermidine + O2 + H2O = 3-acetamidopropanal + putrescine + H2O2</text>
        <dbReference type="Rhea" id="RHEA:25812"/>
        <dbReference type="ChEBI" id="CHEBI:15377"/>
        <dbReference type="ChEBI" id="CHEBI:15379"/>
        <dbReference type="ChEBI" id="CHEBI:16240"/>
        <dbReference type="ChEBI" id="CHEBI:30322"/>
        <dbReference type="ChEBI" id="CHEBI:58324"/>
        <dbReference type="ChEBI" id="CHEBI:326268"/>
        <dbReference type="EC" id="1.5.3.13"/>
    </reaction>
</comment>
<dbReference type="FunFam" id="3.90.660.10:FF:000008">
    <property type="entry name" value="Spermine oxidase"/>
    <property type="match status" value="1"/>
</dbReference>
<evidence type="ECO:0000259" key="19">
    <source>
        <dbReference type="Pfam" id="PF01593"/>
    </source>
</evidence>
<dbReference type="GO" id="GO:0046203">
    <property type="term" value="P:spermidine catabolic process"/>
    <property type="evidence" value="ECO:0007669"/>
    <property type="project" value="TreeGrafter"/>
</dbReference>
<evidence type="ECO:0000256" key="5">
    <source>
        <dbReference type="ARBA" id="ARBA00011245"/>
    </source>
</evidence>
<evidence type="ECO:0000256" key="13">
    <source>
        <dbReference type="ARBA" id="ARBA00052165"/>
    </source>
</evidence>
<organism evidence="20">
    <name type="scientific">Equus asinus asinus</name>
    <dbReference type="NCBI Taxonomy" id="83772"/>
    <lineage>
        <taxon>Eukaryota</taxon>
        <taxon>Metazoa</taxon>
        <taxon>Chordata</taxon>
        <taxon>Craniata</taxon>
        <taxon>Vertebrata</taxon>
        <taxon>Euteleostomi</taxon>
        <taxon>Mammalia</taxon>
        <taxon>Eutheria</taxon>
        <taxon>Laurasiatheria</taxon>
        <taxon>Perissodactyla</taxon>
        <taxon>Equidae</taxon>
        <taxon>Equus</taxon>
    </lineage>
</organism>
<dbReference type="PANTHER" id="PTHR10742">
    <property type="entry name" value="FLAVIN MONOAMINE OXIDASE"/>
    <property type="match status" value="1"/>
</dbReference>
<comment type="subcellular location">
    <subcellularLocation>
        <location evidence="3">Cytoplasm</location>
    </subcellularLocation>
    <subcellularLocation>
        <location evidence="2">Peroxisome</location>
    </subcellularLocation>
</comment>
<sequence>MDFPLEQAPGRGPRVLVVGGGIAGLGAVQRLCRHPASPHLRVLEATARAGGRIRSERSFGFLKEHLDTFFEPPLPAEKAEAIRKIGFGTNNKIFLEFEEPFWEPDCQHIQVVWEDTSPLEDTAPELPATWFKKLIGFFVLPSFGSSHVLCGFIAGLESEFMETLSDEELLRSLTQVLRRVTGNPQLPAPRSVLRSRWHSAPYTRGSYSYVAVGSTGDDIDLLAQPLPMDGKEAQLQILFAGEATHRTFYSTTHGALLSGWREADRLIALWDPQVQPPGTKL</sequence>
<dbReference type="SUPFAM" id="SSF51905">
    <property type="entry name" value="FAD/NAD(P)-binding domain"/>
    <property type="match status" value="2"/>
</dbReference>
<evidence type="ECO:0000256" key="14">
    <source>
        <dbReference type="ARBA" id="ARBA00052731"/>
    </source>
</evidence>
<keyword evidence="10" id="KW-0560">Oxidoreductase</keyword>
<dbReference type="InterPro" id="IPR036188">
    <property type="entry name" value="FAD/NAD-bd_sf"/>
</dbReference>
<evidence type="ECO:0000256" key="3">
    <source>
        <dbReference type="ARBA" id="ARBA00004496"/>
    </source>
</evidence>
<evidence type="ECO:0000256" key="6">
    <source>
        <dbReference type="ARBA" id="ARBA00022490"/>
    </source>
</evidence>
<comment type="subunit">
    <text evidence="5">Monomer.</text>
</comment>
<evidence type="ECO:0000256" key="16">
    <source>
        <dbReference type="ARBA" id="ARBA00066690"/>
    </source>
</evidence>
<dbReference type="EC" id="1.5.3.13" evidence="16"/>
<dbReference type="InterPro" id="IPR002937">
    <property type="entry name" value="Amino_oxidase"/>
</dbReference>
<evidence type="ECO:0000256" key="11">
    <source>
        <dbReference type="ARBA" id="ARBA00023140"/>
    </source>
</evidence>
<keyword evidence="7" id="KW-0285">Flavoprotein</keyword>
<evidence type="ECO:0000313" key="20">
    <source>
        <dbReference type="Ensembl" id="ENSEASP00005022108.1"/>
    </source>
</evidence>
<keyword evidence="8" id="KW-0274">FAD</keyword>
<dbReference type="InterPro" id="IPR050281">
    <property type="entry name" value="Flavin_monoamine_oxidase"/>
</dbReference>
<evidence type="ECO:0000256" key="10">
    <source>
        <dbReference type="ARBA" id="ARBA00023002"/>
    </source>
</evidence>
<dbReference type="GO" id="GO:0005777">
    <property type="term" value="C:peroxisome"/>
    <property type="evidence" value="ECO:0007669"/>
    <property type="project" value="UniProtKB-SubCell"/>
</dbReference>
<evidence type="ECO:0000256" key="18">
    <source>
        <dbReference type="ARBA" id="ARBA00083091"/>
    </source>
</evidence>
<reference evidence="20" key="1">
    <citation type="submission" date="2023-03" db="UniProtKB">
        <authorList>
            <consortium name="Ensembl"/>
        </authorList>
    </citation>
    <scope>IDENTIFICATION</scope>
</reference>
<dbReference type="SUPFAM" id="SSF54373">
    <property type="entry name" value="FAD-linked reductases, C-terminal domain"/>
    <property type="match status" value="1"/>
</dbReference>
<dbReference type="Pfam" id="PF13450">
    <property type="entry name" value="NAD_binding_8"/>
    <property type="match status" value="1"/>
</dbReference>
<comment type="cofactor">
    <cofactor evidence="1">
        <name>FAD</name>
        <dbReference type="ChEBI" id="CHEBI:57692"/>
    </cofactor>
</comment>
<evidence type="ECO:0000256" key="9">
    <source>
        <dbReference type="ARBA" id="ARBA00022990"/>
    </source>
</evidence>
<evidence type="ECO:0000256" key="8">
    <source>
        <dbReference type="ARBA" id="ARBA00022827"/>
    </source>
</evidence>
<keyword evidence="6" id="KW-0963">Cytoplasm</keyword>
<comment type="pathway">
    <text evidence="15">Amine and polyamine metabolism; spermine metabolism.</text>
</comment>
<dbReference type="AlphaFoldDB" id="A0A8C4MEW6"/>
<evidence type="ECO:0000256" key="15">
    <source>
        <dbReference type="ARBA" id="ARBA00060580"/>
    </source>
</evidence>
<gene>
    <name evidence="20" type="primary">PAOX</name>
</gene>
<evidence type="ECO:0000256" key="12">
    <source>
        <dbReference type="ARBA" id="ARBA00050537"/>
    </source>
</evidence>
<protein>
    <recommendedName>
        <fullName evidence="17">Peroxisomal N(1)-acetyl-spermine/spermidine oxidase</fullName>
        <ecNumber evidence="16">1.5.3.13</ecNumber>
    </recommendedName>
    <alternativeName>
        <fullName evidence="18">Polyamine oxidase</fullName>
    </alternativeName>
</protein>
<comment type="catalytic activity">
    <reaction evidence="13">
        <text>N(1),N(12)-diacetylspermine + O2 + H2O = 3-acetamidopropanal + N(1)-acetylspermidine + H2O2</text>
        <dbReference type="Rhea" id="RHEA:25868"/>
        <dbReference type="ChEBI" id="CHEBI:15377"/>
        <dbReference type="ChEBI" id="CHEBI:15379"/>
        <dbReference type="ChEBI" id="CHEBI:16240"/>
        <dbReference type="ChEBI" id="CHEBI:30322"/>
        <dbReference type="ChEBI" id="CHEBI:58324"/>
        <dbReference type="ChEBI" id="CHEBI:58550"/>
        <dbReference type="EC" id="1.5.3.13"/>
    </reaction>
</comment>
<evidence type="ECO:0000256" key="1">
    <source>
        <dbReference type="ARBA" id="ARBA00001974"/>
    </source>
</evidence>
<evidence type="ECO:0000256" key="2">
    <source>
        <dbReference type="ARBA" id="ARBA00004275"/>
    </source>
</evidence>